<dbReference type="AlphaFoldDB" id="A0A1C7LZT5"/>
<evidence type="ECO:0000259" key="1">
    <source>
        <dbReference type="Pfam" id="PF05368"/>
    </source>
</evidence>
<dbReference type="Proteomes" id="UP000092993">
    <property type="component" value="Unassembled WGS sequence"/>
</dbReference>
<dbReference type="InterPro" id="IPR052718">
    <property type="entry name" value="NmrA-type_oxidoreductase"/>
</dbReference>
<dbReference type="PANTHER" id="PTHR47129">
    <property type="entry name" value="QUINONE OXIDOREDUCTASE 2"/>
    <property type="match status" value="1"/>
</dbReference>
<dbReference type="InterPro" id="IPR036291">
    <property type="entry name" value="NAD(P)-bd_dom_sf"/>
</dbReference>
<dbReference type="STRING" id="5627.A0A1C7LZT5"/>
<protein>
    <submittedName>
        <fullName evidence="2">Quinone oxidoreductase 2</fullName>
    </submittedName>
</protein>
<comment type="caution">
    <text evidence="2">The sequence shown here is derived from an EMBL/GenBank/DDBJ whole genome shotgun (WGS) entry which is preliminary data.</text>
</comment>
<dbReference type="Gene3D" id="3.40.50.720">
    <property type="entry name" value="NAD(P)-binding Rossmann-like Domain"/>
    <property type="match status" value="1"/>
</dbReference>
<evidence type="ECO:0000313" key="2">
    <source>
        <dbReference type="EMBL" id="OBZ69539.1"/>
    </source>
</evidence>
<evidence type="ECO:0000313" key="3">
    <source>
        <dbReference type="Proteomes" id="UP000092993"/>
    </source>
</evidence>
<proteinExistence type="predicted"/>
<dbReference type="Pfam" id="PF05368">
    <property type="entry name" value="NmrA"/>
    <property type="match status" value="1"/>
</dbReference>
<keyword evidence="3" id="KW-1185">Reference proteome</keyword>
<feature type="domain" description="NmrA-like" evidence="1">
    <location>
        <begin position="48"/>
        <end position="223"/>
    </location>
</feature>
<dbReference type="PANTHER" id="PTHR47129:SF1">
    <property type="entry name" value="NMRA-LIKE DOMAIN-CONTAINING PROTEIN"/>
    <property type="match status" value="1"/>
</dbReference>
<sequence>MKYVLTGATGGLGSQVLKYLLRLVPASDIAVSLYNPQGASAEIKDAGAFRGADKLLIVSYPSIAHELRAKNHINAIDAAKRCGVKHVYYTSLAFGTGSVAAVMKAHLDTENYLKESGLKYTILREGIYSESYPLYLGFFDPSEGNDEILIPHSDGGIAWVSREDLGEGTAKIMVDGGYENGTFLLSGSRCLTLQKVGEQVATILGRHIRLKVVSEDEYVKRNVGRPGPRGEEQFLHAWATTYQGLARGELDVVDPLLQRVVGRELKPIEETLKEMLGVAGDAAVMEQYAK</sequence>
<organism evidence="2 3">
    <name type="scientific">Grifola frondosa</name>
    <name type="common">Maitake</name>
    <name type="synonym">Polyporus frondosus</name>
    <dbReference type="NCBI Taxonomy" id="5627"/>
    <lineage>
        <taxon>Eukaryota</taxon>
        <taxon>Fungi</taxon>
        <taxon>Dikarya</taxon>
        <taxon>Basidiomycota</taxon>
        <taxon>Agaricomycotina</taxon>
        <taxon>Agaricomycetes</taxon>
        <taxon>Polyporales</taxon>
        <taxon>Grifolaceae</taxon>
        <taxon>Grifola</taxon>
    </lineage>
</organism>
<dbReference type="OrthoDB" id="419598at2759"/>
<name>A0A1C7LZT5_GRIFR</name>
<dbReference type="InterPro" id="IPR008030">
    <property type="entry name" value="NmrA-like"/>
</dbReference>
<gene>
    <name evidence="2" type="primary">qorB</name>
    <name evidence="2" type="ORF">A0H81_10142</name>
</gene>
<accession>A0A1C7LZT5</accession>
<dbReference type="Gene3D" id="3.90.25.10">
    <property type="entry name" value="UDP-galactose 4-epimerase, domain 1"/>
    <property type="match status" value="1"/>
</dbReference>
<dbReference type="SUPFAM" id="SSF51735">
    <property type="entry name" value="NAD(P)-binding Rossmann-fold domains"/>
    <property type="match status" value="1"/>
</dbReference>
<dbReference type="EMBL" id="LUGG01000015">
    <property type="protein sequence ID" value="OBZ69539.1"/>
    <property type="molecule type" value="Genomic_DNA"/>
</dbReference>
<reference evidence="2 3" key="1">
    <citation type="submission" date="2016-03" db="EMBL/GenBank/DDBJ databases">
        <title>Whole genome sequencing of Grifola frondosa 9006-11.</title>
        <authorList>
            <person name="Min B."/>
            <person name="Park H."/>
            <person name="Kim J.-G."/>
            <person name="Cho H."/>
            <person name="Oh Y.-L."/>
            <person name="Kong W.-S."/>
            <person name="Choi I.-G."/>
        </authorList>
    </citation>
    <scope>NUCLEOTIDE SEQUENCE [LARGE SCALE GENOMIC DNA]</scope>
    <source>
        <strain evidence="2 3">9006-11</strain>
    </source>
</reference>
<dbReference type="OMA" id="VKYIFYG"/>